<dbReference type="EMBL" id="KZ613490">
    <property type="protein sequence ID" value="PMD19273.1"/>
    <property type="molecule type" value="Genomic_DNA"/>
</dbReference>
<dbReference type="PROSITE" id="PS51352">
    <property type="entry name" value="THIOREDOXIN_2"/>
    <property type="match status" value="1"/>
</dbReference>
<evidence type="ECO:0000259" key="4">
    <source>
        <dbReference type="PROSITE" id="PS51352"/>
    </source>
</evidence>
<feature type="region of interest" description="Disordered" evidence="3">
    <location>
        <begin position="111"/>
        <end position="136"/>
    </location>
</feature>
<dbReference type="GO" id="GO:0005737">
    <property type="term" value="C:cytoplasm"/>
    <property type="evidence" value="ECO:0007669"/>
    <property type="project" value="UniProtKB-ARBA"/>
</dbReference>
<dbReference type="PROSITE" id="PS00194">
    <property type="entry name" value="THIOREDOXIN_1"/>
    <property type="match status" value="1"/>
</dbReference>
<dbReference type="STRING" id="1745343.A0A2J6PZ18"/>
<dbReference type="InterPro" id="IPR036249">
    <property type="entry name" value="Thioredoxin-like_sf"/>
</dbReference>
<dbReference type="Proteomes" id="UP000235672">
    <property type="component" value="Unassembled WGS sequence"/>
</dbReference>
<dbReference type="InterPro" id="IPR008979">
    <property type="entry name" value="Galactose-bd-like_sf"/>
</dbReference>
<gene>
    <name evidence="6" type="ORF">NA56DRAFT_206962</name>
</gene>
<dbReference type="InterPro" id="IPR013766">
    <property type="entry name" value="Thioredoxin_domain"/>
</dbReference>
<organism evidence="6 7">
    <name type="scientific">Hyaloscypha hepaticicola</name>
    <dbReference type="NCBI Taxonomy" id="2082293"/>
    <lineage>
        <taxon>Eukaryota</taxon>
        <taxon>Fungi</taxon>
        <taxon>Dikarya</taxon>
        <taxon>Ascomycota</taxon>
        <taxon>Pezizomycotina</taxon>
        <taxon>Leotiomycetes</taxon>
        <taxon>Helotiales</taxon>
        <taxon>Hyaloscyphaceae</taxon>
        <taxon>Hyaloscypha</taxon>
    </lineage>
</organism>
<evidence type="ECO:0000313" key="6">
    <source>
        <dbReference type="EMBL" id="PMD19273.1"/>
    </source>
</evidence>
<dbReference type="InterPro" id="IPR017937">
    <property type="entry name" value="Thioredoxin_CS"/>
</dbReference>
<dbReference type="FunFam" id="3.40.30.10:FF:000245">
    <property type="entry name" value="Thioredoxin"/>
    <property type="match status" value="1"/>
</dbReference>
<name>A0A2J6PZ18_9HELO</name>
<evidence type="ECO:0000256" key="3">
    <source>
        <dbReference type="SAM" id="MobiDB-lite"/>
    </source>
</evidence>
<dbReference type="Gene3D" id="2.60.120.470">
    <property type="entry name" value="PITH domain"/>
    <property type="match status" value="1"/>
</dbReference>
<comment type="similarity">
    <text evidence="1">Belongs to the thioredoxin family.</text>
</comment>
<evidence type="ECO:0000313" key="7">
    <source>
        <dbReference type="Proteomes" id="UP000235672"/>
    </source>
</evidence>
<proteinExistence type="inferred from homology"/>
<dbReference type="CDD" id="cd02947">
    <property type="entry name" value="TRX_family"/>
    <property type="match status" value="1"/>
</dbReference>
<evidence type="ECO:0000259" key="5">
    <source>
        <dbReference type="PROSITE" id="PS51532"/>
    </source>
</evidence>
<dbReference type="AlphaFoldDB" id="A0A2J6PZ18"/>
<dbReference type="SUPFAM" id="SSF52833">
    <property type="entry name" value="Thioredoxin-like"/>
    <property type="match status" value="1"/>
</dbReference>
<dbReference type="Gene3D" id="3.40.30.10">
    <property type="entry name" value="Glutaredoxin"/>
    <property type="match status" value="1"/>
</dbReference>
<dbReference type="Pfam" id="PF00085">
    <property type="entry name" value="Thioredoxin"/>
    <property type="match status" value="1"/>
</dbReference>
<sequence>MQEIKSLSQFNKLKANPLLVIDFYATWCGPCKVISPVFDKLAKPHESSTSIIFAQCDVDKAKDVAQACNITAMPTFQFFKQGKKVDEVKGADPQQLTTKIGYYTTAAAKETADGGQGSSTKAGESSTATTGPASLRPLIDVNNGKLLNASLLSSVRNIASPPPAGYAVASVGGSRLLIHLPFTQAVTPSTLKITIAKDSISNAPSRIQVGTNVPVRVTKSPEGVESNDLDIEAAIGKAENTQSFNIYSDEYVNGVAELKLKASKFTGVKSLTIRIDANMSGESATVSKIGAMDIIGTKV</sequence>
<dbReference type="Pfam" id="PF06201">
    <property type="entry name" value="PITH"/>
    <property type="match status" value="1"/>
</dbReference>
<dbReference type="PROSITE" id="PS51532">
    <property type="entry name" value="PITH"/>
    <property type="match status" value="1"/>
</dbReference>
<evidence type="ECO:0000256" key="1">
    <source>
        <dbReference type="ARBA" id="ARBA00008987"/>
    </source>
</evidence>
<dbReference type="PANTHER" id="PTHR46115">
    <property type="entry name" value="THIOREDOXIN-LIKE PROTEIN 1"/>
    <property type="match status" value="1"/>
</dbReference>
<dbReference type="InterPro" id="IPR010400">
    <property type="entry name" value="PITH_dom"/>
</dbReference>
<reference evidence="6 7" key="1">
    <citation type="submission" date="2016-05" db="EMBL/GenBank/DDBJ databases">
        <title>A degradative enzymes factory behind the ericoid mycorrhizal symbiosis.</title>
        <authorList>
            <consortium name="DOE Joint Genome Institute"/>
            <person name="Martino E."/>
            <person name="Morin E."/>
            <person name="Grelet G."/>
            <person name="Kuo A."/>
            <person name="Kohler A."/>
            <person name="Daghino S."/>
            <person name="Barry K."/>
            <person name="Choi C."/>
            <person name="Cichocki N."/>
            <person name="Clum A."/>
            <person name="Copeland A."/>
            <person name="Hainaut M."/>
            <person name="Haridas S."/>
            <person name="Labutti K."/>
            <person name="Lindquist E."/>
            <person name="Lipzen A."/>
            <person name="Khouja H.-R."/>
            <person name="Murat C."/>
            <person name="Ohm R."/>
            <person name="Olson A."/>
            <person name="Spatafora J."/>
            <person name="Veneault-Fourrey C."/>
            <person name="Henrissat B."/>
            <person name="Grigoriev I."/>
            <person name="Martin F."/>
            <person name="Perotto S."/>
        </authorList>
    </citation>
    <scope>NUCLEOTIDE SEQUENCE [LARGE SCALE GENOMIC DNA]</scope>
    <source>
        <strain evidence="6 7">UAMH 7357</strain>
    </source>
</reference>
<dbReference type="OrthoDB" id="10263751at2759"/>
<feature type="domain" description="Thioredoxin" evidence="4">
    <location>
        <begin position="1"/>
        <end position="105"/>
    </location>
</feature>
<keyword evidence="2" id="KW-1015">Disulfide bond</keyword>
<feature type="compositionally biased region" description="Polar residues" evidence="3">
    <location>
        <begin position="118"/>
        <end position="132"/>
    </location>
</feature>
<dbReference type="SUPFAM" id="SSF49785">
    <property type="entry name" value="Galactose-binding domain-like"/>
    <property type="match status" value="1"/>
</dbReference>
<protein>
    <submittedName>
        <fullName evidence="6">Thiol-disulfide exchange intermediate</fullName>
    </submittedName>
</protein>
<dbReference type="PRINTS" id="PR00421">
    <property type="entry name" value="THIOREDOXIN"/>
</dbReference>
<accession>A0A2J6PZ18</accession>
<feature type="domain" description="PITH" evidence="5">
    <location>
        <begin position="124"/>
        <end position="299"/>
    </location>
</feature>
<keyword evidence="7" id="KW-1185">Reference proteome</keyword>
<evidence type="ECO:0000256" key="2">
    <source>
        <dbReference type="ARBA" id="ARBA00023157"/>
    </source>
</evidence>
<dbReference type="InterPro" id="IPR037047">
    <property type="entry name" value="PITH_dom_sf"/>
</dbReference>